<name>A0A212LJP8_9HYPH</name>
<proteinExistence type="predicted"/>
<dbReference type="Pfam" id="PF10947">
    <property type="entry name" value="DUF2628"/>
    <property type="match status" value="1"/>
</dbReference>
<protein>
    <recommendedName>
        <fullName evidence="3">DUF2628 domain-containing protein</fullName>
    </recommendedName>
</protein>
<feature type="transmembrane region" description="Helical" evidence="1">
    <location>
        <begin position="72"/>
        <end position="89"/>
    </location>
</feature>
<feature type="transmembrane region" description="Helical" evidence="1">
    <location>
        <begin position="22"/>
        <end position="42"/>
    </location>
</feature>
<keyword evidence="1" id="KW-0812">Transmembrane</keyword>
<evidence type="ECO:0000256" key="1">
    <source>
        <dbReference type="SAM" id="Phobius"/>
    </source>
</evidence>
<dbReference type="EMBL" id="FMJD01000010">
    <property type="protein sequence ID" value="SCM77717.1"/>
    <property type="molecule type" value="Genomic_DNA"/>
</dbReference>
<accession>A0A212LJP8</accession>
<keyword evidence="1" id="KW-1133">Transmembrane helix</keyword>
<reference evidence="2" key="1">
    <citation type="submission" date="2016-08" db="EMBL/GenBank/DDBJ databases">
        <authorList>
            <person name="Seilhamer J.J."/>
        </authorList>
    </citation>
    <scope>NUCLEOTIDE SEQUENCE</scope>
    <source>
        <strain evidence="2">86</strain>
    </source>
</reference>
<dbReference type="RefSeq" id="WP_288197535.1">
    <property type="nucleotide sequence ID" value="NZ_LT608334.1"/>
</dbReference>
<evidence type="ECO:0000313" key="2">
    <source>
        <dbReference type="EMBL" id="SCM77717.1"/>
    </source>
</evidence>
<evidence type="ECO:0008006" key="3">
    <source>
        <dbReference type="Google" id="ProtNLM"/>
    </source>
</evidence>
<dbReference type="AlphaFoldDB" id="A0A212LJP8"/>
<organism evidence="2">
    <name type="scientific">uncultured Pleomorphomonas sp</name>
    <dbReference type="NCBI Taxonomy" id="442121"/>
    <lineage>
        <taxon>Bacteria</taxon>
        <taxon>Pseudomonadati</taxon>
        <taxon>Pseudomonadota</taxon>
        <taxon>Alphaproteobacteria</taxon>
        <taxon>Hyphomicrobiales</taxon>
        <taxon>Pleomorphomonadaceae</taxon>
        <taxon>Pleomorphomonas</taxon>
        <taxon>environmental samples</taxon>
    </lineage>
</organism>
<dbReference type="InterPro" id="IPR024399">
    <property type="entry name" value="DUF2628"/>
</dbReference>
<gene>
    <name evidence="2" type="ORF">KL86PLE_60032</name>
</gene>
<sequence>MAIFSVHLLGDATPQGVADRAVFVREGFAFWAFLLGPLWFLWHREWLGLVGWLVIAALIAVSERWLGSVTGGGFELILALATGIVANDIRRLTLALRGFRESGVVEAQSHEAAERRFFDSWLAQPRPASPSAPPVVHPARSVPPGVLGLFPESGARP</sequence>
<keyword evidence="1" id="KW-0472">Membrane</keyword>